<gene>
    <name evidence="1" type="ORF">MANES_01G044850v8</name>
</gene>
<evidence type="ECO:0000313" key="2">
    <source>
        <dbReference type="Proteomes" id="UP000091857"/>
    </source>
</evidence>
<reference evidence="2" key="1">
    <citation type="journal article" date="2016" name="Nat. Biotechnol.">
        <title>Sequencing wild and cultivated cassava and related species reveals extensive interspecific hybridization and genetic diversity.</title>
        <authorList>
            <person name="Bredeson J.V."/>
            <person name="Lyons J.B."/>
            <person name="Prochnik S.E."/>
            <person name="Wu G.A."/>
            <person name="Ha C.M."/>
            <person name="Edsinger-Gonzales E."/>
            <person name="Grimwood J."/>
            <person name="Schmutz J."/>
            <person name="Rabbi I.Y."/>
            <person name="Egesi C."/>
            <person name="Nauluvula P."/>
            <person name="Lebot V."/>
            <person name="Ndunguru J."/>
            <person name="Mkamilo G."/>
            <person name="Bart R.S."/>
            <person name="Setter T.L."/>
            <person name="Gleadow R.M."/>
            <person name="Kulakow P."/>
            <person name="Ferguson M.E."/>
            <person name="Rounsley S."/>
            <person name="Rokhsar D.S."/>
        </authorList>
    </citation>
    <scope>NUCLEOTIDE SEQUENCE [LARGE SCALE GENOMIC DNA]</scope>
    <source>
        <strain evidence="2">cv. AM560-2</strain>
    </source>
</reference>
<dbReference type="Proteomes" id="UP000091857">
    <property type="component" value="Chromosome 1"/>
</dbReference>
<proteinExistence type="predicted"/>
<keyword evidence="2" id="KW-1185">Reference proteome</keyword>
<evidence type="ECO:0000313" key="1">
    <source>
        <dbReference type="EMBL" id="KAG8661848.1"/>
    </source>
</evidence>
<protein>
    <submittedName>
        <fullName evidence="1">Uncharacterized protein</fullName>
    </submittedName>
</protein>
<sequence length="276" mass="32084">MTAYLQAWDLWEAVAEDLEIDQLSENPTMQIMNLETAFHIWQYLKTKFQGNARTKSMRILNIRRELKGEECLWPIQGAHYPFPQSMWDLTKMKDFETVKEYVDRLLDIINKLRLLGEKIPDGKIVEKILVTLPERLEAKISALEEVHDLTKIFLAELLNALHAQEQRRQIGEDGSIESAMQAKLQLKDSWKNKKKKGKEEQRQSSCSNNGATSNKGRNYHPCQHCGRTNHPYFRCWNRPDAKCNTCNQMGHIDKICKNKGNQVVNEAQAVNQEEEE</sequence>
<organism evidence="1 2">
    <name type="scientific">Manihot esculenta</name>
    <name type="common">Cassava</name>
    <name type="synonym">Jatropha manihot</name>
    <dbReference type="NCBI Taxonomy" id="3983"/>
    <lineage>
        <taxon>Eukaryota</taxon>
        <taxon>Viridiplantae</taxon>
        <taxon>Streptophyta</taxon>
        <taxon>Embryophyta</taxon>
        <taxon>Tracheophyta</taxon>
        <taxon>Spermatophyta</taxon>
        <taxon>Magnoliopsida</taxon>
        <taxon>eudicotyledons</taxon>
        <taxon>Gunneridae</taxon>
        <taxon>Pentapetalae</taxon>
        <taxon>rosids</taxon>
        <taxon>fabids</taxon>
        <taxon>Malpighiales</taxon>
        <taxon>Euphorbiaceae</taxon>
        <taxon>Crotonoideae</taxon>
        <taxon>Manihoteae</taxon>
        <taxon>Manihot</taxon>
    </lineage>
</organism>
<accession>A0ACB7ID82</accession>
<comment type="caution">
    <text evidence="1">The sequence shown here is derived from an EMBL/GenBank/DDBJ whole genome shotgun (WGS) entry which is preliminary data.</text>
</comment>
<dbReference type="EMBL" id="CM004387">
    <property type="protein sequence ID" value="KAG8661848.1"/>
    <property type="molecule type" value="Genomic_DNA"/>
</dbReference>
<name>A0ACB7ID82_MANES</name>